<accession>A0A8T0VM42</accession>
<sequence length="55" mass="6108">MNGFGRLRVGVSRTAYFTLSYLLSPKHRISPTFHPPIRAIRRSSRLGGSACTFIG</sequence>
<gene>
    <name evidence="1" type="ORF">PVAP13_2NG377903</name>
</gene>
<comment type="caution">
    <text evidence="1">The sequence shown here is derived from an EMBL/GenBank/DDBJ whole genome shotgun (WGS) entry which is preliminary data.</text>
</comment>
<proteinExistence type="predicted"/>
<dbReference type="EMBL" id="CM029040">
    <property type="protein sequence ID" value="KAG2635775.1"/>
    <property type="molecule type" value="Genomic_DNA"/>
</dbReference>
<dbReference type="AlphaFoldDB" id="A0A8T0VM42"/>
<name>A0A8T0VM42_PANVG</name>
<keyword evidence="2" id="KW-1185">Reference proteome</keyword>
<protein>
    <submittedName>
        <fullName evidence="1">Uncharacterized protein</fullName>
    </submittedName>
</protein>
<reference evidence="1" key="1">
    <citation type="submission" date="2020-05" db="EMBL/GenBank/DDBJ databases">
        <title>WGS assembly of Panicum virgatum.</title>
        <authorList>
            <person name="Lovell J.T."/>
            <person name="Jenkins J."/>
            <person name="Shu S."/>
            <person name="Juenger T.E."/>
            <person name="Schmutz J."/>
        </authorList>
    </citation>
    <scope>NUCLEOTIDE SEQUENCE</scope>
    <source>
        <strain evidence="1">AP13</strain>
    </source>
</reference>
<dbReference type="Proteomes" id="UP000823388">
    <property type="component" value="Chromosome 2N"/>
</dbReference>
<organism evidence="1 2">
    <name type="scientific">Panicum virgatum</name>
    <name type="common">Blackwell switchgrass</name>
    <dbReference type="NCBI Taxonomy" id="38727"/>
    <lineage>
        <taxon>Eukaryota</taxon>
        <taxon>Viridiplantae</taxon>
        <taxon>Streptophyta</taxon>
        <taxon>Embryophyta</taxon>
        <taxon>Tracheophyta</taxon>
        <taxon>Spermatophyta</taxon>
        <taxon>Magnoliopsida</taxon>
        <taxon>Liliopsida</taxon>
        <taxon>Poales</taxon>
        <taxon>Poaceae</taxon>
        <taxon>PACMAD clade</taxon>
        <taxon>Panicoideae</taxon>
        <taxon>Panicodae</taxon>
        <taxon>Paniceae</taxon>
        <taxon>Panicinae</taxon>
        <taxon>Panicum</taxon>
        <taxon>Panicum sect. Hiantes</taxon>
    </lineage>
</organism>
<evidence type="ECO:0000313" key="1">
    <source>
        <dbReference type="EMBL" id="KAG2635775.1"/>
    </source>
</evidence>
<evidence type="ECO:0000313" key="2">
    <source>
        <dbReference type="Proteomes" id="UP000823388"/>
    </source>
</evidence>